<evidence type="ECO:0000256" key="7">
    <source>
        <dbReference type="ARBA" id="ARBA00022989"/>
    </source>
</evidence>
<protein>
    <submittedName>
        <fullName evidence="14">M48 family metalloprotease</fullName>
    </submittedName>
</protein>
<evidence type="ECO:0000256" key="12">
    <source>
        <dbReference type="SAM" id="Phobius"/>
    </source>
</evidence>
<keyword evidence="9 12" id="KW-0472">Membrane</keyword>
<keyword evidence="3 12" id="KW-0812">Transmembrane</keyword>
<name>A0A936ZFS0_9BURK</name>
<feature type="region of interest" description="Disordered" evidence="11">
    <location>
        <begin position="323"/>
        <end position="353"/>
    </location>
</feature>
<feature type="transmembrane region" description="Helical" evidence="12">
    <location>
        <begin position="54"/>
        <end position="76"/>
    </location>
</feature>
<comment type="caution">
    <text evidence="14">The sequence shown here is derived from an EMBL/GenBank/DDBJ whole genome shotgun (WGS) entry which is preliminary data.</text>
</comment>
<evidence type="ECO:0000256" key="4">
    <source>
        <dbReference type="ARBA" id="ARBA00022723"/>
    </source>
</evidence>
<comment type="cofactor">
    <cofactor evidence="10">
        <name>Zn(2+)</name>
        <dbReference type="ChEBI" id="CHEBI:29105"/>
    </cofactor>
    <text evidence="10">Binds 1 zinc ion per subunit.</text>
</comment>
<keyword evidence="15" id="KW-1185">Reference proteome</keyword>
<dbReference type="EMBL" id="JAEQNA010000001">
    <property type="protein sequence ID" value="MBL0419458.1"/>
    <property type="molecule type" value="Genomic_DNA"/>
</dbReference>
<keyword evidence="2 10" id="KW-0645">Protease</keyword>
<dbReference type="Gene3D" id="3.30.2010.10">
    <property type="entry name" value="Metalloproteases ('zincins'), catalytic domain"/>
    <property type="match status" value="1"/>
</dbReference>
<evidence type="ECO:0000256" key="10">
    <source>
        <dbReference type="RuleBase" id="RU003983"/>
    </source>
</evidence>
<keyword evidence="4" id="KW-0479">Metal-binding</keyword>
<evidence type="ECO:0000256" key="2">
    <source>
        <dbReference type="ARBA" id="ARBA00022670"/>
    </source>
</evidence>
<feature type="transmembrane region" description="Helical" evidence="12">
    <location>
        <begin position="17"/>
        <end position="42"/>
    </location>
</feature>
<dbReference type="RefSeq" id="WP_201682487.1">
    <property type="nucleotide sequence ID" value="NZ_JAEQNA010000001.1"/>
</dbReference>
<dbReference type="Pfam" id="PF01435">
    <property type="entry name" value="Peptidase_M48"/>
    <property type="match status" value="1"/>
</dbReference>
<evidence type="ECO:0000313" key="14">
    <source>
        <dbReference type="EMBL" id="MBL0419458.1"/>
    </source>
</evidence>
<evidence type="ECO:0000256" key="5">
    <source>
        <dbReference type="ARBA" id="ARBA00022801"/>
    </source>
</evidence>
<feature type="transmembrane region" description="Helical" evidence="12">
    <location>
        <begin position="221"/>
        <end position="242"/>
    </location>
</feature>
<keyword evidence="7 12" id="KW-1133">Transmembrane helix</keyword>
<keyword evidence="1" id="KW-1003">Cell membrane</keyword>
<gene>
    <name evidence="14" type="ORF">JI739_03760</name>
</gene>
<dbReference type="Proteomes" id="UP000613011">
    <property type="component" value="Unassembled WGS sequence"/>
</dbReference>
<dbReference type="PANTHER" id="PTHR43221">
    <property type="entry name" value="PROTEASE HTPX"/>
    <property type="match status" value="1"/>
</dbReference>
<dbReference type="PANTHER" id="PTHR43221:SF2">
    <property type="entry name" value="PROTEASE HTPX HOMOLOG"/>
    <property type="match status" value="1"/>
</dbReference>
<feature type="transmembrane region" description="Helical" evidence="12">
    <location>
        <begin position="183"/>
        <end position="201"/>
    </location>
</feature>
<dbReference type="GO" id="GO:0006508">
    <property type="term" value="P:proteolysis"/>
    <property type="evidence" value="ECO:0007669"/>
    <property type="project" value="UniProtKB-KW"/>
</dbReference>
<keyword evidence="5 10" id="KW-0378">Hydrolase</keyword>
<evidence type="ECO:0000256" key="11">
    <source>
        <dbReference type="SAM" id="MobiDB-lite"/>
    </source>
</evidence>
<accession>A0A936ZFS0</accession>
<evidence type="ECO:0000256" key="6">
    <source>
        <dbReference type="ARBA" id="ARBA00022833"/>
    </source>
</evidence>
<evidence type="ECO:0000259" key="13">
    <source>
        <dbReference type="Pfam" id="PF01435"/>
    </source>
</evidence>
<dbReference type="GO" id="GO:0046872">
    <property type="term" value="F:metal ion binding"/>
    <property type="evidence" value="ECO:0007669"/>
    <property type="project" value="UniProtKB-KW"/>
</dbReference>
<keyword evidence="6 10" id="KW-0862">Zinc</keyword>
<dbReference type="GO" id="GO:0004222">
    <property type="term" value="F:metalloendopeptidase activity"/>
    <property type="evidence" value="ECO:0007669"/>
    <property type="project" value="InterPro"/>
</dbReference>
<dbReference type="AlphaFoldDB" id="A0A936ZFS0"/>
<evidence type="ECO:0000256" key="3">
    <source>
        <dbReference type="ARBA" id="ARBA00022692"/>
    </source>
</evidence>
<evidence type="ECO:0000256" key="9">
    <source>
        <dbReference type="ARBA" id="ARBA00023136"/>
    </source>
</evidence>
<proteinExistence type="inferred from homology"/>
<dbReference type="InterPro" id="IPR050083">
    <property type="entry name" value="HtpX_protease"/>
</dbReference>
<reference evidence="14" key="1">
    <citation type="submission" date="2021-01" db="EMBL/GenBank/DDBJ databases">
        <title>Ramlibacter sp. strain AW1 16S ribosomal RNA gene Genome sequencing and assembly.</title>
        <authorList>
            <person name="Kang M."/>
        </authorList>
    </citation>
    <scope>NUCLEOTIDE SEQUENCE</scope>
    <source>
        <strain evidence="14">AW1</strain>
    </source>
</reference>
<organism evidence="14 15">
    <name type="scientific">Ramlibacter aurantiacus</name>
    <dbReference type="NCBI Taxonomy" id="2801330"/>
    <lineage>
        <taxon>Bacteria</taxon>
        <taxon>Pseudomonadati</taxon>
        <taxon>Pseudomonadota</taxon>
        <taxon>Betaproteobacteria</taxon>
        <taxon>Burkholderiales</taxon>
        <taxon>Comamonadaceae</taxon>
        <taxon>Ramlibacter</taxon>
    </lineage>
</organism>
<keyword evidence="8 10" id="KW-0482">Metalloprotease</keyword>
<dbReference type="InterPro" id="IPR001915">
    <property type="entry name" value="Peptidase_M48"/>
</dbReference>
<evidence type="ECO:0000313" key="15">
    <source>
        <dbReference type="Proteomes" id="UP000613011"/>
    </source>
</evidence>
<evidence type="ECO:0000256" key="1">
    <source>
        <dbReference type="ARBA" id="ARBA00022475"/>
    </source>
</evidence>
<evidence type="ECO:0000256" key="8">
    <source>
        <dbReference type="ARBA" id="ARBA00023049"/>
    </source>
</evidence>
<sequence>MLIFESQRQARGQTRRLLVMFGVAIVLLVLAVNAALALAWGLTWSFWIPGGFSLPRYFVEVNTAVTVLYVFGGWWVETSRLSHGGGGTLARLLGARPAQPSGIEAEQRLCNIVDEMAIASGMHPPAIMVLARKDAINAFAAGWDESDSVVVVTEGALEHLTRDELQGLVAHELSHIREGDTRLNMRLVGMVFGLELLYRLGQDLFEPDERDRRPAPALLGLALMAAGWLGWVAGHALQAAVARQREYLADARALQWTRSRDAIGGVLRKIAIQQDKTTQPRMGSMVQHMLLVGTEAGALAAWFDPHPPLKERIRRIYGRHMPPLPLGRPAEETAPPPPTPAPRAEDAAAWTLQ</sequence>
<comment type="similarity">
    <text evidence="10">Belongs to the peptidase M48 family.</text>
</comment>
<feature type="domain" description="Peptidase M48" evidence="13">
    <location>
        <begin position="106"/>
        <end position="317"/>
    </location>
</feature>